<proteinExistence type="predicted"/>
<feature type="compositionally biased region" description="Basic residues" evidence="1">
    <location>
        <begin position="27"/>
        <end position="51"/>
    </location>
</feature>
<sequence length="149" mass="17559">MCFKYSLLMGRGFGDIMSIKTFDSLSRRRKERSKRSHRKSPTSGRRVHKFRYREDASHSSSRRRHRDRAKDERDSGRNTRRSHSKKKEKKPVTRFEHQTPHHICPPPSRANSNSFANQLVLGGDLLFGRYCGDWIIDVYFQYQNQGSVS</sequence>
<evidence type="ECO:0000256" key="1">
    <source>
        <dbReference type="SAM" id="MobiDB-lite"/>
    </source>
</evidence>
<organism evidence="2 3">
    <name type="scientific">Glossina morsitans morsitans</name>
    <name type="common">Savannah tsetse fly</name>
    <dbReference type="NCBI Taxonomy" id="37546"/>
    <lineage>
        <taxon>Eukaryota</taxon>
        <taxon>Metazoa</taxon>
        <taxon>Ecdysozoa</taxon>
        <taxon>Arthropoda</taxon>
        <taxon>Hexapoda</taxon>
        <taxon>Insecta</taxon>
        <taxon>Pterygota</taxon>
        <taxon>Neoptera</taxon>
        <taxon>Endopterygota</taxon>
        <taxon>Diptera</taxon>
        <taxon>Brachycera</taxon>
        <taxon>Muscomorpha</taxon>
        <taxon>Hippoboscoidea</taxon>
        <taxon>Glossinidae</taxon>
        <taxon>Glossina</taxon>
    </lineage>
</organism>
<dbReference type="EnsemblMetazoa" id="GMOY010287-RA">
    <property type="protein sequence ID" value="GMOY010287-PA"/>
    <property type="gene ID" value="GMOY010287"/>
</dbReference>
<feature type="compositionally biased region" description="Basic residues" evidence="1">
    <location>
        <begin position="78"/>
        <end position="89"/>
    </location>
</feature>
<reference evidence="2" key="1">
    <citation type="submission" date="2020-05" db="UniProtKB">
        <authorList>
            <consortium name="EnsemblMetazoa"/>
        </authorList>
    </citation>
    <scope>IDENTIFICATION</scope>
    <source>
        <strain evidence="2">Yale</strain>
    </source>
</reference>
<dbReference type="EMBL" id="CCAG010018297">
    <property type="status" value="NOT_ANNOTATED_CDS"/>
    <property type="molecule type" value="Genomic_DNA"/>
</dbReference>
<feature type="region of interest" description="Disordered" evidence="1">
    <location>
        <begin position="24"/>
        <end position="109"/>
    </location>
</feature>
<keyword evidence="3" id="KW-1185">Reference proteome</keyword>
<evidence type="ECO:0000313" key="2">
    <source>
        <dbReference type="EnsemblMetazoa" id="GMOY010287-PA"/>
    </source>
</evidence>
<evidence type="ECO:0000313" key="3">
    <source>
        <dbReference type="Proteomes" id="UP000092444"/>
    </source>
</evidence>
<feature type="compositionally biased region" description="Basic and acidic residues" evidence="1">
    <location>
        <begin position="90"/>
        <end position="99"/>
    </location>
</feature>
<name>A0A1B0GAF2_GLOMM</name>
<dbReference type="VEuPathDB" id="VectorBase:GMOY010287"/>
<feature type="compositionally biased region" description="Basic and acidic residues" evidence="1">
    <location>
        <begin position="68"/>
        <end position="77"/>
    </location>
</feature>
<dbReference type="AlphaFoldDB" id="A0A1B0GAF2"/>
<protein>
    <submittedName>
        <fullName evidence="2">Uncharacterized protein</fullName>
    </submittedName>
</protein>
<dbReference type="Proteomes" id="UP000092444">
    <property type="component" value="Unassembled WGS sequence"/>
</dbReference>
<accession>A0A1B0GAF2</accession>